<evidence type="ECO:0000313" key="2">
    <source>
        <dbReference type="EMBL" id="CAH1221429.1"/>
    </source>
</evidence>
<dbReference type="Gene3D" id="2.70.98.10">
    <property type="match status" value="1"/>
</dbReference>
<dbReference type="EMBL" id="CAKMMW010000020">
    <property type="protein sequence ID" value="CAH1221429.1"/>
    <property type="molecule type" value="Genomic_DNA"/>
</dbReference>
<sequence length="367" mass="40733">MYLPRSNGARISCDVIYQGHRMAVLENELLSITLLLDQGGSIVEFRYKPLDVDVMYRAPWGMRTWGNWVPTTSNPRGNWMDHYPGGWQVIFPAGSTASTYKGAEQGMHGEASLMAWEYEVIMDTPDEVALLMRIETQRLPFRMERELRLKRGSGALQIRETVENVSPVEVHCMWGQHPALGEPFLGPEMVLHLPPCRITRSAGGEDLPGRVVPGTSGEWPYLPGRDGQPVDLRRMPPREQLAADMLFAAELEEGWVAACNPQLGMGFGMSWPLEIWPHLWIWQEFGGTTGAPWFGRAYTMGIEPFSSIPGPELPGLSGAVANGTASAFAPFEKKSITFNAVAFAYEGNLQRITPDGNVQWQDGGKGQ</sequence>
<feature type="region of interest" description="Disordered" evidence="1">
    <location>
        <begin position="207"/>
        <end position="229"/>
    </location>
</feature>
<name>A0ABN8GXG7_9BACL</name>
<dbReference type="RefSeq" id="WP_236291292.1">
    <property type="nucleotide sequence ID" value="NZ_CAKMMW010000020.1"/>
</dbReference>
<keyword evidence="3" id="KW-1185">Reference proteome</keyword>
<evidence type="ECO:0000313" key="3">
    <source>
        <dbReference type="Proteomes" id="UP000838821"/>
    </source>
</evidence>
<dbReference type="Proteomes" id="UP000838821">
    <property type="component" value="Unassembled WGS sequence"/>
</dbReference>
<dbReference type="InterPro" id="IPR011013">
    <property type="entry name" value="Gal_mutarotase_sf_dom"/>
</dbReference>
<protein>
    <recommendedName>
        <fullName evidence="4">DUF4432 family protein</fullName>
    </recommendedName>
</protein>
<organism evidence="2 3">
    <name type="scientific">Paenibacillus allorhizoplanae</name>
    <dbReference type="NCBI Taxonomy" id="2905648"/>
    <lineage>
        <taxon>Bacteria</taxon>
        <taxon>Bacillati</taxon>
        <taxon>Bacillota</taxon>
        <taxon>Bacilli</taxon>
        <taxon>Bacillales</taxon>
        <taxon>Paenibacillaceae</taxon>
        <taxon>Paenibacillus</taxon>
    </lineage>
</organism>
<dbReference type="InterPro" id="IPR014718">
    <property type="entry name" value="GH-type_carb-bd"/>
</dbReference>
<dbReference type="SUPFAM" id="SSF74650">
    <property type="entry name" value="Galactose mutarotase-like"/>
    <property type="match status" value="1"/>
</dbReference>
<evidence type="ECO:0008006" key="4">
    <source>
        <dbReference type="Google" id="ProtNLM"/>
    </source>
</evidence>
<evidence type="ECO:0000256" key="1">
    <source>
        <dbReference type="SAM" id="MobiDB-lite"/>
    </source>
</evidence>
<proteinExistence type="predicted"/>
<gene>
    <name evidence="2" type="ORF">PAECIP111891_05179</name>
</gene>
<reference evidence="2" key="1">
    <citation type="submission" date="2022-01" db="EMBL/GenBank/DDBJ databases">
        <authorList>
            <person name="Criscuolo A."/>
        </authorList>
    </citation>
    <scope>NUCLEOTIDE SEQUENCE</scope>
    <source>
        <strain evidence="2">CIP111891</strain>
    </source>
</reference>
<accession>A0ABN8GXG7</accession>
<comment type="caution">
    <text evidence="2">The sequence shown here is derived from an EMBL/GenBank/DDBJ whole genome shotgun (WGS) entry which is preliminary data.</text>
</comment>